<dbReference type="RefSeq" id="WP_169417013.1">
    <property type="nucleotide sequence ID" value="NZ_JABBFX010000001.1"/>
</dbReference>
<evidence type="ECO:0000256" key="2">
    <source>
        <dbReference type="ARBA" id="ARBA00004429"/>
    </source>
</evidence>
<dbReference type="CDD" id="cd00082">
    <property type="entry name" value="HisKA"/>
    <property type="match status" value="1"/>
</dbReference>
<dbReference type="Pfam" id="PF02518">
    <property type="entry name" value="HATPase_c"/>
    <property type="match status" value="1"/>
</dbReference>
<dbReference type="GO" id="GO:0007234">
    <property type="term" value="P:osmosensory signaling via phosphorelay pathway"/>
    <property type="evidence" value="ECO:0007669"/>
    <property type="project" value="TreeGrafter"/>
</dbReference>
<dbReference type="InterPro" id="IPR004358">
    <property type="entry name" value="Sig_transdc_His_kin-like_C"/>
</dbReference>
<feature type="domain" description="Histidine kinase" evidence="8">
    <location>
        <begin position="172"/>
        <end position="389"/>
    </location>
</feature>
<dbReference type="GO" id="GO:0000156">
    <property type="term" value="F:phosphorelay response regulator activity"/>
    <property type="evidence" value="ECO:0007669"/>
    <property type="project" value="TreeGrafter"/>
</dbReference>
<dbReference type="InterPro" id="IPR013656">
    <property type="entry name" value="PAS_4"/>
</dbReference>
<feature type="coiled-coil region" evidence="7">
    <location>
        <begin position="131"/>
        <end position="165"/>
    </location>
</feature>
<evidence type="ECO:0000259" key="8">
    <source>
        <dbReference type="PROSITE" id="PS50109"/>
    </source>
</evidence>
<comment type="catalytic activity">
    <reaction evidence="1">
        <text>ATP + protein L-histidine = ADP + protein N-phospho-L-histidine.</text>
        <dbReference type="EC" id="2.7.13.3"/>
    </reaction>
</comment>
<dbReference type="PANTHER" id="PTHR42878">
    <property type="entry name" value="TWO-COMPONENT HISTIDINE KINASE"/>
    <property type="match status" value="1"/>
</dbReference>
<dbReference type="PANTHER" id="PTHR42878:SF15">
    <property type="entry name" value="BACTERIOPHYTOCHROME"/>
    <property type="match status" value="1"/>
</dbReference>
<protein>
    <recommendedName>
        <fullName evidence="3">histidine kinase</fullName>
        <ecNumber evidence="3">2.7.13.3</ecNumber>
    </recommendedName>
</protein>
<comment type="caution">
    <text evidence="9">The sequence shown here is derived from an EMBL/GenBank/DDBJ whole genome shotgun (WGS) entry which is preliminary data.</text>
</comment>
<dbReference type="InterPro" id="IPR005467">
    <property type="entry name" value="His_kinase_dom"/>
</dbReference>
<keyword evidence="7" id="KW-0175">Coiled coil</keyword>
<dbReference type="PRINTS" id="PR00344">
    <property type="entry name" value="BCTRLSENSOR"/>
</dbReference>
<evidence type="ECO:0000313" key="10">
    <source>
        <dbReference type="Proteomes" id="UP000541185"/>
    </source>
</evidence>
<keyword evidence="5" id="KW-0808">Transferase</keyword>
<dbReference type="EMBL" id="JABBFX010000001">
    <property type="protein sequence ID" value="NML42760.1"/>
    <property type="molecule type" value="Genomic_DNA"/>
</dbReference>
<keyword evidence="10" id="KW-1185">Reference proteome</keyword>
<evidence type="ECO:0000256" key="3">
    <source>
        <dbReference type="ARBA" id="ARBA00012438"/>
    </source>
</evidence>
<dbReference type="Gene3D" id="1.10.287.130">
    <property type="match status" value="1"/>
</dbReference>
<dbReference type="Proteomes" id="UP000541185">
    <property type="component" value="Unassembled WGS sequence"/>
</dbReference>
<dbReference type="Pfam" id="PF08448">
    <property type="entry name" value="PAS_4"/>
    <property type="match status" value="1"/>
</dbReference>
<reference evidence="9 10" key="1">
    <citation type="submission" date="2020-04" db="EMBL/GenBank/DDBJ databases">
        <title>Ramlibacter sp. G-1-2-2 isolated from soil.</title>
        <authorList>
            <person name="Dahal R.H."/>
        </authorList>
    </citation>
    <scope>NUCLEOTIDE SEQUENCE [LARGE SCALE GENOMIC DNA]</scope>
    <source>
        <strain evidence="9 10">G-1-2-2</strain>
    </source>
</reference>
<dbReference type="GO" id="GO:0005886">
    <property type="term" value="C:plasma membrane"/>
    <property type="evidence" value="ECO:0007669"/>
    <property type="project" value="UniProtKB-SubCell"/>
</dbReference>
<evidence type="ECO:0000256" key="7">
    <source>
        <dbReference type="SAM" id="Coils"/>
    </source>
</evidence>
<dbReference type="GO" id="GO:0030295">
    <property type="term" value="F:protein kinase activator activity"/>
    <property type="evidence" value="ECO:0007669"/>
    <property type="project" value="TreeGrafter"/>
</dbReference>
<dbReference type="EC" id="2.7.13.3" evidence="3"/>
<dbReference type="SUPFAM" id="SSF47384">
    <property type="entry name" value="Homodimeric domain of signal transducing histidine kinase"/>
    <property type="match status" value="1"/>
</dbReference>
<dbReference type="SUPFAM" id="SSF55874">
    <property type="entry name" value="ATPase domain of HSP90 chaperone/DNA topoisomerase II/histidine kinase"/>
    <property type="match status" value="1"/>
</dbReference>
<dbReference type="InterPro" id="IPR036097">
    <property type="entry name" value="HisK_dim/P_sf"/>
</dbReference>
<dbReference type="Gene3D" id="3.30.450.20">
    <property type="entry name" value="PAS domain"/>
    <property type="match status" value="1"/>
</dbReference>
<dbReference type="SMART" id="SM00388">
    <property type="entry name" value="HisKA"/>
    <property type="match status" value="1"/>
</dbReference>
<dbReference type="FunFam" id="3.30.565.10:FF:000006">
    <property type="entry name" value="Sensor histidine kinase WalK"/>
    <property type="match status" value="1"/>
</dbReference>
<dbReference type="InterPro" id="IPR050351">
    <property type="entry name" value="BphY/WalK/GraS-like"/>
</dbReference>
<organism evidence="9 10">
    <name type="scientific">Ramlibacter agri</name>
    <dbReference type="NCBI Taxonomy" id="2728837"/>
    <lineage>
        <taxon>Bacteria</taxon>
        <taxon>Pseudomonadati</taxon>
        <taxon>Pseudomonadota</taxon>
        <taxon>Betaproteobacteria</taxon>
        <taxon>Burkholderiales</taxon>
        <taxon>Comamonadaceae</taxon>
        <taxon>Ramlibacter</taxon>
    </lineage>
</organism>
<evidence type="ECO:0000256" key="5">
    <source>
        <dbReference type="ARBA" id="ARBA00022679"/>
    </source>
</evidence>
<dbReference type="Gene3D" id="3.30.565.10">
    <property type="entry name" value="Histidine kinase-like ATPase, C-terminal domain"/>
    <property type="match status" value="1"/>
</dbReference>
<keyword evidence="6" id="KW-0418">Kinase</keyword>
<name>A0A848H0X0_9BURK</name>
<dbReference type="InterPro" id="IPR036890">
    <property type="entry name" value="HATPase_C_sf"/>
</dbReference>
<dbReference type="InterPro" id="IPR035965">
    <property type="entry name" value="PAS-like_dom_sf"/>
</dbReference>
<dbReference type="AlphaFoldDB" id="A0A848H0X0"/>
<sequence>MANPRPEQDQAAAPAMALLAQLPGQVAVVDASGRILAVNAGWQRFAAETSLPPSRADGFEHLALCEAAHGANAAEALAAGAGFRAVLAGHSREYTVDFQSPAPSTRRWFRLQAVPVDWNGGPAALLMHTEITALRQARDEVLRLNANLERRVQRRTRQLENANRELEAFSYSVSHDLKAPLAAIDGFTQALQERLQGRLDPREAGYLERVRAGAGSMFTLIDAMLALHQVARSAPLRRADVDVSQLARGVLDELRAGDPDRLAEVEVEPAIHMQCDAALMAIVLRNLLGNAWKFSTGKPLVHVAVAQDWGGPAGATTLRIEDHGAGFDPQHAARLFMPFQRLHHSSEFPGTGIGLATVQRIVQRHGGSVRAEGRPGAGATFWVTLPDAQGFDSSREY</sequence>
<dbReference type="PROSITE" id="PS50109">
    <property type="entry name" value="HIS_KIN"/>
    <property type="match status" value="1"/>
</dbReference>
<dbReference type="Pfam" id="PF00512">
    <property type="entry name" value="HisKA"/>
    <property type="match status" value="1"/>
</dbReference>
<dbReference type="SUPFAM" id="SSF55785">
    <property type="entry name" value="PYP-like sensor domain (PAS domain)"/>
    <property type="match status" value="1"/>
</dbReference>
<evidence type="ECO:0000256" key="4">
    <source>
        <dbReference type="ARBA" id="ARBA00022553"/>
    </source>
</evidence>
<proteinExistence type="predicted"/>
<keyword evidence="4" id="KW-0597">Phosphoprotein</keyword>
<comment type="subcellular location">
    <subcellularLocation>
        <location evidence="2">Cell inner membrane</location>
        <topology evidence="2">Multi-pass membrane protein</topology>
    </subcellularLocation>
</comment>
<evidence type="ECO:0000256" key="1">
    <source>
        <dbReference type="ARBA" id="ARBA00000085"/>
    </source>
</evidence>
<gene>
    <name evidence="9" type="ORF">HHL11_03285</name>
</gene>
<dbReference type="SMART" id="SM00387">
    <property type="entry name" value="HATPase_c"/>
    <property type="match status" value="1"/>
</dbReference>
<evidence type="ECO:0000256" key="6">
    <source>
        <dbReference type="ARBA" id="ARBA00022777"/>
    </source>
</evidence>
<accession>A0A848H0X0</accession>
<evidence type="ECO:0000313" key="9">
    <source>
        <dbReference type="EMBL" id="NML42760.1"/>
    </source>
</evidence>
<dbReference type="InterPro" id="IPR003661">
    <property type="entry name" value="HisK_dim/P_dom"/>
</dbReference>
<dbReference type="GO" id="GO:0000155">
    <property type="term" value="F:phosphorelay sensor kinase activity"/>
    <property type="evidence" value="ECO:0007669"/>
    <property type="project" value="InterPro"/>
</dbReference>
<dbReference type="InterPro" id="IPR003594">
    <property type="entry name" value="HATPase_dom"/>
</dbReference>